<gene>
    <name evidence="1" type="ORF">EDD72_10866</name>
</gene>
<keyword evidence="2" id="KW-1185">Reference proteome</keyword>
<dbReference type="RefSeq" id="WP_132768659.1">
    <property type="nucleotide sequence ID" value="NZ_SMAB01000008.1"/>
</dbReference>
<dbReference type="EMBL" id="SMAB01000008">
    <property type="protein sequence ID" value="TCS82576.1"/>
    <property type="molecule type" value="Genomic_DNA"/>
</dbReference>
<reference evidence="1 2" key="1">
    <citation type="submission" date="2019-03" db="EMBL/GenBank/DDBJ databases">
        <title>Genomic Encyclopedia of Type Strains, Phase IV (KMG-IV): sequencing the most valuable type-strain genomes for metagenomic binning, comparative biology and taxonomic classification.</title>
        <authorList>
            <person name="Goeker M."/>
        </authorList>
    </citation>
    <scope>NUCLEOTIDE SEQUENCE [LARGE SCALE GENOMIC DNA]</scope>
    <source>
        <strain evidence="1 2">DSM 23802</strain>
    </source>
</reference>
<evidence type="ECO:0000313" key="2">
    <source>
        <dbReference type="Proteomes" id="UP000295788"/>
    </source>
</evidence>
<dbReference type="AlphaFoldDB" id="A0A4R3KGM4"/>
<evidence type="ECO:0000313" key="1">
    <source>
        <dbReference type="EMBL" id="TCS82576.1"/>
    </source>
</evidence>
<proteinExistence type="predicted"/>
<protein>
    <submittedName>
        <fullName evidence="1">Uncharacterized protein</fullName>
    </submittedName>
</protein>
<accession>A0A4R3KGM4</accession>
<organism evidence="1 2">
    <name type="scientific">Tepidibacillus fermentans</name>
    <dbReference type="NCBI Taxonomy" id="1281767"/>
    <lineage>
        <taxon>Bacteria</taxon>
        <taxon>Bacillati</taxon>
        <taxon>Bacillota</taxon>
        <taxon>Bacilli</taxon>
        <taxon>Bacillales</taxon>
        <taxon>Bacillaceae</taxon>
        <taxon>Tepidibacillus</taxon>
    </lineage>
</organism>
<name>A0A4R3KGM4_9BACI</name>
<sequence>MWVVYKDVYQAKKGEKLIQRDIVKKFNKKEHAEDLLHQLLNENVLENVDYSIEQVNTIL</sequence>
<dbReference type="Proteomes" id="UP000295788">
    <property type="component" value="Unassembled WGS sequence"/>
</dbReference>
<dbReference type="OrthoDB" id="9922225at2"/>
<comment type="caution">
    <text evidence="1">The sequence shown here is derived from an EMBL/GenBank/DDBJ whole genome shotgun (WGS) entry which is preliminary data.</text>
</comment>